<dbReference type="KEGG" id="psoj:PHYSODRAFT_484586"/>
<protein>
    <recommendedName>
        <fullName evidence="1">Ubiquitin carboxyl-terminal hydrolase</fullName>
        <ecNumber evidence="1">3.4.19.12</ecNumber>
    </recommendedName>
</protein>
<dbReference type="PROSITE" id="PS00972">
    <property type="entry name" value="USP_1"/>
    <property type="match status" value="1"/>
</dbReference>
<dbReference type="SUPFAM" id="SSF54001">
    <property type="entry name" value="Cysteine proteinases"/>
    <property type="match status" value="1"/>
</dbReference>
<name>G4Z040_PHYSP</name>
<dbReference type="GO" id="GO:0016579">
    <property type="term" value="P:protein deubiquitination"/>
    <property type="evidence" value="ECO:0007669"/>
    <property type="project" value="InterPro"/>
</dbReference>
<dbReference type="Proteomes" id="UP000002640">
    <property type="component" value="Unassembled WGS sequence"/>
</dbReference>
<dbReference type="CDD" id="cd02257">
    <property type="entry name" value="Peptidase_C19"/>
    <property type="match status" value="1"/>
</dbReference>
<dbReference type="GeneID" id="20655775"/>
<dbReference type="InterPro" id="IPR050185">
    <property type="entry name" value="Ub_carboxyl-term_hydrolase"/>
</dbReference>
<dbReference type="PANTHER" id="PTHR21646">
    <property type="entry name" value="UBIQUITIN CARBOXYL-TERMINAL HYDROLASE"/>
    <property type="match status" value="1"/>
</dbReference>
<evidence type="ECO:0000313" key="4">
    <source>
        <dbReference type="Proteomes" id="UP000002640"/>
    </source>
</evidence>
<dbReference type="InParanoid" id="G4Z040"/>
<dbReference type="PROSITE" id="PS50235">
    <property type="entry name" value="USP_3"/>
    <property type="match status" value="1"/>
</dbReference>
<dbReference type="GO" id="GO:0004843">
    <property type="term" value="F:cysteine-type deubiquitinase activity"/>
    <property type="evidence" value="ECO:0007669"/>
    <property type="project" value="UniProtKB-UniRule"/>
</dbReference>
<dbReference type="InterPro" id="IPR018200">
    <property type="entry name" value="USP_CS"/>
</dbReference>
<dbReference type="AlphaFoldDB" id="G4Z040"/>
<dbReference type="EMBL" id="JH159152">
    <property type="protein sequence ID" value="EGZ23979.1"/>
    <property type="molecule type" value="Genomic_DNA"/>
</dbReference>
<evidence type="ECO:0000313" key="3">
    <source>
        <dbReference type="EMBL" id="EGZ23979.1"/>
    </source>
</evidence>
<sequence>MPRNTLGIATTSHLSRCRLRSTGSSPRGLSNLGNTCFMNAVMQCVATTPLLHPHIIETQQRQELILSSPASKALICALGELFVGMNPRRQEAADAESSRSPAKLLGALSALYPHMFDGNQQDAQEFLVCLLGFLGDTLKRRPIAEKPSSQLCIGDSNGRHDRVVATEWWVSHIVNEPSVINTLFSGQFKSALTCTRCEHQSARFEPFSSLQLPLIENNHDFHLQSLCSTEYLGASCSQCQQSTPHTKQLSLWSLPPLLVLQLKRFELSTNNGNYQWKKLSHNVDFPVRDLDLRDLLSPIDGGHDDSEPCTDRCFIDALDPRVRRGIEYLQNDLNIPLTSASRSCIKYDLYAVVNHCGRGISSGHYTAHIRRPDETCWWLADDTVVTPLSEDEVSPSSTAYLLFYVRQDVATGATELSDLFPTT</sequence>
<feature type="domain" description="USP" evidence="2">
    <location>
        <begin position="27"/>
        <end position="407"/>
    </location>
</feature>
<keyword evidence="1" id="KW-0378">Hydrolase</keyword>
<dbReference type="EC" id="3.4.19.12" evidence="1"/>
<organism evidence="3 4">
    <name type="scientific">Phytophthora sojae (strain P6497)</name>
    <name type="common">Soybean stem and root rot agent</name>
    <name type="synonym">Phytophthora megasperma f. sp. glycines</name>
    <dbReference type="NCBI Taxonomy" id="1094619"/>
    <lineage>
        <taxon>Eukaryota</taxon>
        <taxon>Sar</taxon>
        <taxon>Stramenopiles</taxon>
        <taxon>Oomycota</taxon>
        <taxon>Peronosporomycetes</taxon>
        <taxon>Peronosporales</taxon>
        <taxon>Peronosporaceae</taxon>
        <taxon>Phytophthora</taxon>
    </lineage>
</organism>
<comment type="catalytic activity">
    <reaction evidence="1">
        <text>Thiol-dependent hydrolysis of ester, thioester, amide, peptide and isopeptide bonds formed by the C-terminal Gly of ubiquitin (a 76-residue protein attached to proteins as an intracellular targeting signal).</text>
        <dbReference type="EC" id="3.4.19.12"/>
    </reaction>
</comment>
<proteinExistence type="inferred from homology"/>
<keyword evidence="1" id="KW-0788">Thiol protease</keyword>
<dbReference type="InterPro" id="IPR038765">
    <property type="entry name" value="Papain-like_cys_pep_sf"/>
</dbReference>
<reference evidence="3 4" key="1">
    <citation type="journal article" date="2006" name="Science">
        <title>Phytophthora genome sequences uncover evolutionary origins and mechanisms of pathogenesis.</title>
        <authorList>
            <person name="Tyler B.M."/>
            <person name="Tripathy S."/>
            <person name="Zhang X."/>
            <person name="Dehal P."/>
            <person name="Jiang R.H."/>
            <person name="Aerts A."/>
            <person name="Arredondo F.D."/>
            <person name="Baxter L."/>
            <person name="Bensasson D."/>
            <person name="Beynon J.L."/>
            <person name="Chapman J."/>
            <person name="Damasceno C.M."/>
            <person name="Dorrance A.E."/>
            <person name="Dou D."/>
            <person name="Dickerman A.W."/>
            <person name="Dubchak I.L."/>
            <person name="Garbelotto M."/>
            <person name="Gijzen M."/>
            <person name="Gordon S.G."/>
            <person name="Govers F."/>
            <person name="Grunwald N.J."/>
            <person name="Huang W."/>
            <person name="Ivors K.L."/>
            <person name="Jones R.W."/>
            <person name="Kamoun S."/>
            <person name="Krampis K."/>
            <person name="Lamour K.H."/>
            <person name="Lee M.K."/>
            <person name="McDonald W.H."/>
            <person name="Medina M."/>
            <person name="Meijer H.J."/>
            <person name="Nordberg E.K."/>
            <person name="Maclean D.J."/>
            <person name="Ospina-Giraldo M.D."/>
            <person name="Morris P.F."/>
            <person name="Phuntumart V."/>
            <person name="Putnam N.H."/>
            <person name="Rash S."/>
            <person name="Rose J.K."/>
            <person name="Sakihama Y."/>
            <person name="Salamov A.A."/>
            <person name="Savidor A."/>
            <person name="Scheuring C.F."/>
            <person name="Smith B.M."/>
            <person name="Sobral B.W."/>
            <person name="Terry A."/>
            <person name="Torto-Alalibo T.A."/>
            <person name="Win J."/>
            <person name="Xu Z."/>
            <person name="Zhang H."/>
            <person name="Grigoriev I.V."/>
            <person name="Rokhsar D.S."/>
            <person name="Boore J.L."/>
        </authorList>
    </citation>
    <scope>NUCLEOTIDE SEQUENCE [LARGE SCALE GENOMIC DNA]</scope>
    <source>
        <strain evidence="3 4">P6497</strain>
    </source>
</reference>
<evidence type="ECO:0000259" key="2">
    <source>
        <dbReference type="PROSITE" id="PS50235"/>
    </source>
</evidence>
<dbReference type="Pfam" id="PF00443">
    <property type="entry name" value="UCH"/>
    <property type="match status" value="1"/>
</dbReference>
<dbReference type="Gene3D" id="3.90.70.10">
    <property type="entry name" value="Cysteine proteinases"/>
    <property type="match status" value="1"/>
</dbReference>
<dbReference type="GO" id="GO:0006508">
    <property type="term" value="P:proteolysis"/>
    <property type="evidence" value="ECO:0007669"/>
    <property type="project" value="UniProtKB-KW"/>
</dbReference>
<keyword evidence="1" id="KW-0833">Ubl conjugation pathway</keyword>
<keyword evidence="1" id="KW-0645">Protease</keyword>
<dbReference type="PROSITE" id="PS00973">
    <property type="entry name" value="USP_2"/>
    <property type="match status" value="1"/>
</dbReference>
<dbReference type="STRING" id="1094619.G4Z040"/>
<keyword evidence="4" id="KW-1185">Reference proteome</keyword>
<dbReference type="OMA" id="YFSGYQQ"/>
<evidence type="ECO:0000256" key="1">
    <source>
        <dbReference type="RuleBase" id="RU366025"/>
    </source>
</evidence>
<dbReference type="InterPro" id="IPR001394">
    <property type="entry name" value="Peptidase_C19_UCH"/>
</dbReference>
<comment type="similarity">
    <text evidence="1">Belongs to the peptidase C19 family.</text>
</comment>
<gene>
    <name evidence="3" type="ORF">PHYSODRAFT_484586</name>
</gene>
<dbReference type="InterPro" id="IPR028889">
    <property type="entry name" value="USP"/>
</dbReference>
<dbReference type="SMR" id="G4Z040"/>
<accession>G4Z040</accession>
<dbReference type="RefSeq" id="XP_009519267.1">
    <property type="nucleotide sequence ID" value="XM_009520972.1"/>
</dbReference>